<evidence type="ECO:0000256" key="1">
    <source>
        <dbReference type="SAM" id="MobiDB-lite"/>
    </source>
</evidence>
<feature type="region of interest" description="Disordered" evidence="1">
    <location>
        <begin position="208"/>
        <end position="244"/>
    </location>
</feature>
<dbReference type="Proteomes" id="UP001307849">
    <property type="component" value="Unassembled WGS sequence"/>
</dbReference>
<feature type="compositionally biased region" description="Acidic residues" evidence="1">
    <location>
        <begin position="649"/>
        <end position="663"/>
    </location>
</feature>
<accession>A0AAN8RW98</accession>
<dbReference type="AlphaFoldDB" id="A0AAN8RW98"/>
<sequence>MKRRRIPPMLLLLLPQFSQIVQSFILGFQLSSKPMIELMTYPYPGRNSKPIDLTNCQEGPGEEVLAVGVINGVSQGISANTRRKMRGIALWREPDCLTTPDYLISWKEGIQGMQLADMALAGQVINIGSWMDLEKGNVHLQRIGGAPGYIYKFGGNGAGPDQGDEGETIYVEEGMRVVTTGKRTTMAAAKLELIKRAGEIRKAFLTVDEISDGDDDGDDGDDDGRYPPGPQPGNAQRSHGGSERLQAENTMANMNPQGQIGQYPSLQFWPIGNPDMLRSGGGMMANPFHNNFHPPLSLPYQSQNLMLNPFIGFSQGALQNNMLVNPSMLQLSTYLTPMHVQQGLPNINSNIMSQNNQPQFPTVPPDQDISQANGPSRTRQLEDISRFGYSLGLSNPMAPVGEVERRTNMLGEYLSDPNKVTVPEIVSGWTTVGLDGNSIPPELLGDTQVKNEEERLAKIEVEEEGQAGQGGNQVTEEIQMSRSDPNQGSGFNMHMAYQDNMQAGENSWDPHPFNSDPYRAGWQPLIPEPVYHNQYYSFHGQAPQGQELAPGWPTNNQLGMLGMLGIQENYPRILSEIYSAQNYGGQFNDPNAGIQLAGYGQDVAQDNNDAFPNDQYLQSQPGEGLINNGNIQVEDEIVPEEQLFEEEYSPVDEGDFFADDENFSGETRLSKV</sequence>
<comment type="caution">
    <text evidence="3">The sequence shown here is derived from an EMBL/GenBank/DDBJ whole genome shotgun (WGS) entry which is preliminary data.</text>
</comment>
<feature type="region of interest" description="Disordered" evidence="1">
    <location>
        <begin position="649"/>
        <end position="672"/>
    </location>
</feature>
<feature type="signal peptide" evidence="2">
    <location>
        <begin position="1"/>
        <end position="23"/>
    </location>
</feature>
<dbReference type="EMBL" id="JAVHJM010000003">
    <property type="protein sequence ID" value="KAK6517172.1"/>
    <property type="molecule type" value="Genomic_DNA"/>
</dbReference>
<name>A0AAN8RW98_9PEZI</name>
<protein>
    <submittedName>
        <fullName evidence="3">Uncharacterized protein</fullName>
    </submittedName>
</protein>
<evidence type="ECO:0000313" key="4">
    <source>
        <dbReference type="Proteomes" id="UP001307849"/>
    </source>
</evidence>
<feature type="chain" id="PRO_5042871970" evidence="2">
    <location>
        <begin position="24"/>
        <end position="672"/>
    </location>
</feature>
<reference evidence="3 4" key="1">
    <citation type="submission" date="2019-10" db="EMBL/GenBank/DDBJ databases">
        <authorList>
            <person name="Palmer J.M."/>
        </authorList>
    </citation>
    <scope>NUCLEOTIDE SEQUENCE [LARGE SCALE GENOMIC DNA]</scope>
    <source>
        <strain evidence="3 4">TWF506</strain>
    </source>
</reference>
<evidence type="ECO:0000313" key="3">
    <source>
        <dbReference type="EMBL" id="KAK6517172.1"/>
    </source>
</evidence>
<evidence type="ECO:0000256" key="2">
    <source>
        <dbReference type="SAM" id="SignalP"/>
    </source>
</evidence>
<keyword evidence="2" id="KW-0732">Signal</keyword>
<gene>
    <name evidence="3" type="ORF">TWF506_007047</name>
</gene>
<keyword evidence="4" id="KW-1185">Reference proteome</keyword>
<feature type="compositionally biased region" description="Acidic residues" evidence="1">
    <location>
        <begin position="209"/>
        <end position="222"/>
    </location>
</feature>
<proteinExistence type="predicted"/>
<organism evidence="3 4">
    <name type="scientific">Arthrobotrys conoides</name>
    <dbReference type="NCBI Taxonomy" id="74498"/>
    <lineage>
        <taxon>Eukaryota</taxon>
        <taxon>Fungi</taxon>
        <taxon>Dikarya</taxon>
        <taxon>Ascomycota</taxon>
        <taxon>Pezizomycotina</taxon>
        <taxon>Orbiliomycetes</taxon>
        <taxon>Orbiliales</taxon>
        <taxon>Orbiliaceae</taxon>
        <taxon>Arthrobotrys</taxon>
    </lineage>
</organism>